<dbReference type="InterPro" id="IPR013083">
    <property type="entry name" value="Znf_RING/FYVE/PHD"/>
</dbReference>
<dbReference type="AlphaFoldDB" id="A0A3B4DA38"/>
<dbReference type="PANTHER" id="PTHR25465">
    <property type="entry name" value="B-BOX DOMAIN CONTAINING"/>
    <property type="match status" value="1"/>
</dbReference>
<keyword evidence="7" id="KW-1185">Reference proteome</keyword>
<dbReference type="GeneTree" id="ENSGT01150000286922"/>
<dbReference type="SMART" id="SM00184">
    <property type="entry name" value="RING"/>
    <property type="match status" value="1"/>
</dbReference>
<dbReference type="InterPro" id="IPR051051">
    <property type="entry name" value="E3_ubiq-ligase_TRIM/RNF"/>
</dbReference>
<evidence type="ECO:0000313" key="7">
    <source>
        <dbReference type="Proteomes" id="UP001501920"/>
    </source>
</evidence>
<dbReference type="Gene3D" id="3.30.40.10">
    <property type="entry name" value="Zinc/RING finger domain, C3HC4 (zinc finger)"/>
    <property type="match status" value="1"/>
</dbReference>
<organism evidence="6 7">
    <name type="scientific">Pygocentrus nattereri</name>
    <name type="common">Red-bellied piranha</name>
    <dbReference type="NCBI Taxonomy" id="42514"/>
    <lineage>
        <taxon>Eukaryota</taxon>
        <taxon>Metazoa</taxon>
        <taxon>Chordata</taxon>
        <taxon>Craniata</taxon>
        <taxon>Vertebrata</taxon>
        <taxon>Euteleostomi</taxon>
        <taxon>Actinopterygii</taxon>
        <taxon>Neopterygii</taxon>
        <taxon>Teleostei</taxon>
        <taxon>Ostariophysi</taxon>
        <taxon>Characiformes</taxon>
        <taxon>Characoidei</taxon>
        <taxon>Pygocentrus</taxon>
    </lineage>
</organism>
<accession>A0A3B4DA38</accession>
<reference evidence="6" key="3">
    <citation type="submission" date="2025-09" db="UniProtKB">
        <authorList>
            <consortium name="Ensembl"/>
        </authorList>
    </citation>
    <scope>IDENTIFICATION</scope>
</reference>
<name>A0A3B4DA38_PYGNA</name>
<dbReference type="GO" id="GO:0008270">
    <property type="term" value="F:zinc ion binding"/>
    <property type="evidence" value="ECO:0007669"/>
    <property type="project" value="UniProtKB-KW"/>
</dbReference>
<reference evidence="6 7" key="1">
    <citation type="submission" date="2020-10" db="EMBL/GenBank/DDBJ databases">
        <title>Pygocentrus nattereri (red-bellied piranha) genome, fPygNat1, primary haplotype.</title>
        <authorList>
            <person name="Myers G."/>
            <person name="Meyer A."/>
            <person name="Karagic N."/>
            <person name="Pippel M."/>
            <person name="Winkler S."/>
            <person name="Tracey A."/>
            <person name="Wood J."/>
            <person name="Formenti G."/>
            <person name="Howe K."/>
            <person name="Fedrigo O."/>
            <person name="Jarvis E.D."/>
        </authorList>
    </citation>
    <scope>NUCLEOTIDE SEQUENCE [LARGE SCALE GENOMIC DNA]</scope>
</reference>
<evidence type="ECO:0000256" key="3">
    <source>
        <dbReference type="ARBA" id="ARBA00022833"/>
    </source>
</evidence>
<evidence type="ECO:0000256" key="1">
    <source>
        <dbReference type="ARBA" id="ARBA00022723"/>
    </source>
</evidence>
<evidence type="ECO:0000256" key="4">
    <source>
        <dbReference type="PROSITE-ProRule" id="PRU00175"/>
    </source>
</evidence>
<evidence type="ECO:0000259" key="5">
    <source>
        <dbReference type="PROSITE" id="PS50089"/>
    </source>
</evidence>
<dbReference type="STRING" id="42514.ENSPNAP00000021207"/>
<keyword evidence="2 4" id="KW-0863">Zinc-finger</keyword>
<dbReference type="Ensembl" id="ENSPNAT00000032295.2">
    <property type="protein sequence ID" value="ENSPNAP00000021207.2"/>
    <property type="gene ID" value="ENSPNAG00000030110.1"/>
</dbReference>
<keyword evidence="3" id="KW-0862">Zinc</keyword>
<dbReference type="PROSITE" id="PS00518">
    <property type="entry name" value="ZF_RING_1"/>
    <property type="match status" value="1"/>
</dbReference>
<evidence type="ECO:0000256" key="2">
    <source>
        <dbReference type="ARBA" id="ARBA00022771"/>
    </source>
</evidence>
<dbReference type="PANTHER" id="PTHR25465:SF14">
    <property type="entry name" value="E3 UBIQUITIN-PROTEIN LIGASE TRIM65"/>
    <property type="match status" value="1"/>
</dbReference>
<protein>
    <recommendedName>
        <fullName evidence="5">RING-type domain-containing protein</fullName>
    </recommendedName>
</protein>
<dbReference type="PROSITE" id="PS50089">
    <property type="entry name" value="ZF_RING_2"/>
    <property type="match status" value="1"/>
</dbReference>
<dbReference type="SUPFAM" id="SSF57850">
    <property type="entry name" value="RING/U-box"/>
    <property type="match status" value="1"/>
</dbReference>
<evidence type="ECO:0000313" key="6">
    <source>
        <dbReference type="Ensembl" id="ENSPNAP00000021207.2"/>
    </source>
</evidence>
<dbReference type="OMA" id="NFRRNTH"/>
<proteinExistence type="predicted"/>
<keyword evidence="1" id="KW-0479">Metal-binding</keyword>
<dbReference type="InterPro" id="IPR001841">
    <property type="entry name" value="Znf_RING"/>
</dbReference>
<feature type="domain" description="RING-type" evidence="5">
    <location>
        <begin position="15"/>
        <end position="57"/>
    </location>
</feature>
<dbReference type="Pfam" id="PF15227">
    <property type="entry name" value="zf-C3HC4_4"/>
    <property type="match status" value="1"/>
</dbReference>
<reference evidence="6" key="2">
    <citation type="submission" date="2025-08" db="UniProtKB">
        <authorList>
            <consortium name="Ensembl"/>
        </authorList>
    </citation>
    <scope>IDENTIFICATION</scope>
</reference>
<dbReference type="Proteomes" id="UP001501920">
    <property type="component" value="Chromosome 4"/>
</dbReference>
<dbReference type="InterPro" id="IPR017907">
    <property type="entry name" value="Znf_RING_CS"/>
</dbReference>
<sequence>MAEAGILVDEDQFSCPVCLDLLKDPVTISCGHTFCQRCINAYWILYDKRGDQSYSQCRKTLTLRPVLHSSSVKDAEEVLK</sequence>